<comment type="caution">
    <text evidence="1">The sequence shown here is derived from an EMBL/GenBank/DDBJ whole genome shotgun (WGS) entry which is preliminary data.</text>
</comment>
<evidence type="ECO:0000313" key="2">
    <source>
        <dbReference type="Proteomes" id="UP001379600"/>
    </source>
</evidence>
<evidence type="ECO:0000313" key="1">
    <source>
        <dbReference type="EMBL" id="MEJ3690281.1"/>
    </source>
</evidence>
<keyword evidence="2" id="KW-1185">Reference proteome</keyword>
<protein>
    <submittedName>
        <fullName evidence="1">Uncharacterized protein</fullName>
    </submittedName>
</protein>
<name>A0AB35XUW1_9FIRM</name>
<accession>A0AB35XUW1</accession>
<gene>
    <name evidence="1" type="ORF">WF787_03440</name>
</gene>
<dbReference type="AlphaFoldDB" id="A0AB35XUW1"/>
<dbReference type="RefSeq" id="WP_337678826.1">
    <property type="nucleotide sequence ID" value="NZ_JBBFKB010000094.1"/>
</dbReference>
<organism evidence="1 2">
    <name type="scientific">Faecalibacterium taiwanense</name>
    <dbReference type="NCBI Taxonomy" id="3030638"/>
    <lineage>
        <taxon>Bacteria</taxon>
        <taxon>Bacillati</taxon>
        <taxon>Bacillota</taxon>
        <taxon>Clostridia</taxon>
        <taxon>Eubacteriales</taxon>
        <taxon>Oscillospiraceae</taxon>
        <taxon>Faecalibacterium</taxon>
    </lineage>
</organism>
<proteinExistence type="predicted"/>
<reference evidence="1 2" key="1">
    <citation type="submission" date="2024-03" db="EMBL/GenBank/DDBJ databases">
        <authorList>
            <person name="Plomp N."/>
            <person name="Harmsen H.J."/>
        </authorList>
    </citation>
    <scope>NUCLEOTIDE SEQUENCE [LARGE SCALE GENOMIC DNA]</scope>
    <source>
        <strain evidence="1 2">HTF-76H</strain>
    </source>
</reference>
<dbReference type="Proteomes" id="UP001379600">
    <property type="component" value="Unassembled WGS sequence"/>
</dbReference>
<sequence>MSLSLTKMAVLTGYANTISLKEFAKNRLFLVTPAGMISGIPVFDEENSNPNIAVAQTVNSSALKAVSKAASAEEESPQTGESCEFILLKDARLETTSPVVNFPVLTVFCDQIIAVTLGTDLTNG</sequence>
<dbReference type="EMBL" id="JBBFKC010000002">
    <property type="protein sequence ID" value="MEJ3690281.1"/>
    <property type="molecule type" value="Genomic_DNA"/>
</dbReference>